<dbReference type="InterPro" id="IPR001841">
    <property type="entry name" value="Znf_RING"/>
</dbReference>
<accession>A0A3R7QGP3</accession>
<dbReference type="GO" id="GO:0008270">
    <property type="term" value="F:zinc ion binding"/>
    <property type="evidence" value="ECO:0007669"/>
    <property type="project" value="UniProtKB-KW"/>
</dbReference>
<dbReference type="Gene3D" id="3.30.40.10">
    <property type="entry name" value="Zinc/RING finger domain, C3HC4 (zinc finger)"/>
    <property type="match status" value="1"/>
</dbReference>
<dbReference type="SUPFAM" id="SSF57850">
    <property type="entry name" value="RING/U-box"/>
    <property type="match status" value="1"/>
</dbReference>
<evidence type="ECO:0000259" key="5">
    <source>
        <dbReference type="PROSITE" id="PS50089"/>
    </source>
</evidence>
<keyword evidence="2 4" id="KW-0863">Zinc-finger</keyword>
<evidence type="ECO:0000256" key="2">
    <source>
        <dbReference type="ARBA" id="ARBA00022771"/>
    </source>
</evidence>
<organism evidence="6 7">
    <name type="scientific">Penaeus vannamei</name>
    <name type="common">Whiteleg shrimp</name>
    <name type="synonym">Litopenaeus vannamei</name>
    <dbReference type="NCBI Taxonomy" id="6689"/>
    <lineage>
        <taxon>Eukaryota</taxon>
        <taxon>Metazoa</taxon>
        <taxon>Ecdysozoa</taxon>
        <taxon>Arthropoda</taxon>
        <taxon>Crustacea</taxon>
        <taxon>Multicrustacea</taxon>
        <taxon>Malacostraca</taxon>
        <taxon>Eumalacostraca</taxon>
        <taxon>Eucarida</taxon>
        <taxon>Decapoda</taxon>
        <taxon>Dendrobranchiata</taxon>
        <taxon>Penaeoidea</taxon>
        <taxon>Penaeidae</taxon>
        <taxon>Penaeus</taxon>
    </lineage>
</organism>
<reference evidence="6 7" key="2">
    <citation type="submission" date="2019-01" db="EMBL/GenBank/DDBJ databases">
        <title>The decoding of complex shrimp genome reveals the adaptation for benthos swimmer, frequently molting mechanism and breeding impact on genome.</title>
        <authorList>
            <person name="Sun Y."/>
            <person name="Gao Y."/>
            <person name="Yu Y."/>
        </authorList>
    </citation>
    <scope>NUCLEOTIDE SEQUENCE [LARGE SCALE GENOMIC DNA]</scope>
    <source>
        <tissue evidence="6">Muscle</tissue>
    </source>
</reference>
<dbReference type="Proteomes" id="UP000283509">
    <property type="component" value="Unassembled WGS sequence"/>
</dbReference>
<dbReference type="SMART" id="SM00184">
    <property type="entry name" value="RING"/>
    <property type="match status" value="1"/>
</dbReference>
<dbReference type="PANTHER" id="PTHR47156">
    <property type="entry name" value="PROTEIN CBG20824"/>
    <property type="match status" value="1"/>
</dbReference>
<protein>
    <submittedName>
        <fullName evidence="6">Kelch motif family protein</fullName>
    </submittedName>
</protein>
<dbReference type="InterPro" id="IPR017907">
    <property type="entry name" value="Znf_RING_CS"/>
</dbReference>
<name>A0A3R7QGP3_PENVA</name>
<dbReference type="EMBL" id="QCYY01002883">
    <property type="protein sequence ID" value="ROT66819.1"/>
    <property type="molecule type" value="Genomic_DNA"/>
</dbReference>
<evidence type="ECO:0000313" key="6">
    <source>
        <dbReference type="EMBL" id="ROT66819.1"/>
    </source>
</evidence>
<dbReference type="AlphaFoldDB" id="A0A3R7QGP3"/>
<sequence length="194" mass="21382">MALYNGLVSLQGTMNAALENEITCGVCSEVYSPVAGREPVMLPECGHTFCRECLLNLQTTAVVCPNCRQRHYSPAVEDLAVNFAQLGIAVALSNIQKMQRSQANTASTGLYPLEYYVVLSRLSHHKTICARMCLHRGDEAYSLMHASLTPPVRTGGVHRWLLPTQQSASRTPLFPLSLVLPDPEQCHARMLKQS</sequence>
<dbReference type="PROSITE" id="PS50089">
    <property type="entry name" value="ZF_RING_2"/>
    <property type="match status" value="1"/>
</dbReference>
<keyword evidence="1" id="KW-0479">Metal-binding</keyword>
<evidence type="ECO:0000313" key="7">
    <source>
        <dbReference type="Proteomes" id="UP000283509"/>
    </source>
</evidence>
<evidence type="ECO:0000256" key="3">
    <source>
        <dbReference type="ARBA" id="ARBA00022833"/>
    </source>
</evidence>
<dbReference type="InterPro" id="IPR027370">
    <property type="entry name" value="Znf-RING_euk"/>
</dbReference>
<comment type="caution">
    <text evidence="6">The sequence shown here is derived from an EMBL/GenBank/DDBJ whole genome shotgun (WGS) entry which is preliminary data.</text>
</comment>
<dbReference type="OrthoDB" id="654191at2759"/>
<dbReference type="InterPro" id="IPR052667">
    <property type="entry name" value="E3_ubiquitin-ligase_RING"/>
</dbReference>
<keyword evidence="3" id="KW-0862">Zinc</keyword>
<feature type="domain" description="RING-type" evidence="5">
    <location>
        <begin position="24"/>
        <end position="68"/>
    </location>
</feature>
<dbReference type="Pfam" id="PF13445">
    <property type="entry name" value="zf-RING_UBOX"/>
    <property type="match status" value="1"/>
</dbReference>
<dbReference type="PANTHER" id="PTHR47156:SF10">
    <property type="entry name" value="E3 UBIQUITIN-PROTEIN LIGASE TRIM-21-RELATED"/>
    <property type="match status" value="1"/>
</dbReference>
<proteinExistence type="predicted"/>
<reference evidence="6 7" key="1">
    <citation type="submission" date="2018-04" db="EMBL/GenBank/DDBJ databases">
        <authorList>
            <person name="Zhang X."/>
            <person name="Yuan J."/>
            <person name="Li F."/>
            <person name="Xiang J."/>
        </authorList>
    </citation>
    <scope>NUCLEOTIDE SEQUENCE [LARGE SCALE GENOMIC DNA]</scope>
    <source>
        <tissue evidence="6">Muscle</tissue>
    </source>
</reference>
<evidence type="ECO:0000256" key="4">
    <source>
        <dbReference type="PROSITE-ProRule" id="PRU00175"/>
    </source>
</evidence>
<dbReference type="PROSITE" id="PS00518">
    <property type="entry name" value="ZF_RING_1"/>
    <property type="match status" value="1"/>
</dbReference>
<evidence type="ECO:0000256" key="1">
    <source>
        <dbReference type="ARBA" id="ARBA00022723"/>
    </source>
</evidence>
<keyword evidence="7" id="KW-1185">Reference proteome</keyword>
<dbReference type="InterPro" id="IPR013083">
    <property type="entry name" value="Znf_RING/FYVE/PHD"/>
</dbReference>
<gene>
    <name evidence="6" type="ORF">C7M84_015126</name>
</gene>